<accession>A0ACB9C9W7</accession>
<comment type="caution">
    <text evidence="1">The sequence shown here is derived from an EMBL/GenBank/DDBJ whole genome shotgun (WGS) entry which is preliminary data.</text>
</comment>
<dbReference type="Proteomes" id="UP001056120">
    <property type="component" value="Linkage Group LG21"/>
</dbReference>
<name>A0ACB9C9W7_9ASTR</name>
<proteinExistence type="predicted"/>
<reference evidence="1 2" key="2">
    <citation type="journal article" date="2022" name="Mol. Ecol. Resour.">
        <title>The genomes of chicory, endive, great burdock and yacon provide insights into Asteraceae paleo-polyploidization history and plant inulin production.</title>
        <authorList>
            <person name="Fan W."/>
            <person name="Wang S."/>
            <person name="Wang H."/>
            <person name="Wang A."/>
            <person name="Jiang F."/>
            <person name="Liu H."/>
            <person name="Zhao H."/>
            <person name="Xu D."/>
            <person name="Zhang Y."/>
        </authorList>
    </citation>
    <scope>NUCLEOTIDE SEQUENCE [LARGE SCALE GENOMIC DNA]</scope>
    <source>
        <strain evidence="2">cv. Yunnan</strain>
        <tissue evidence="1">Leaves</tissue>
    </source>
</reference>
<dbReference type="EMBL" id="CM042038">
    <property type="protein sequence ID" value="KAI3731050.1"/>
    <property type="molecule type" value="Genomic_DNA"/>
</dbReference>
<evidence type="ECO:0000313" key="2">
    <source>
        <dbReference type="Proteomes" id="UP001056120"/>
    </source>
</evidence>
<sequence length="151" mass="16974">MKFSPNFIPSKKVSPGLPVSKSCATRLIFVPDVEELDDQMTLPLPLKRIRFPWLSSMITPEASASGVSRFATHAIICGDVFLNHIPMYRFLELPGLKKPSSNFAFGETMVSPSEMPAVNPPSTENHDKQYWLKDLFWLSQIIDPSIPPQRS</sequence>
<organism evidence="1 2">
    <name type="scientific">Smallanthus sonchifolius</name>
    <dbReference type="NCBI Taxonomy" id="185202"/>
    <lineage>
        <taxon>Eukaryota</taxon>
        <taxon>Viridiplantae</taxon>
        <taxon>Streptophyta</taxon>
        <taxon>Embryophyta</taxon>
        <taxon>Tracheophyta</taxon>
        <taxon>Spermatophyta</taxon>
        <taxon>Magnoliopsida</taxon>
        <taxon>eudicotyledons</taxon>
        <taxon>Gunneridae</taxon>
        <taxon>Pentapetalae</taxon>
        <taxon>asterids</taxon>
        <taxon>campanulids</taxon>
        <taxon>Asterales</taxon>
        <taxon>Asteraceae</taxon>
        <taxon>Asteroideae</taxon>
        <taxon>Heliantheae alliance</taxon>
        <taxon>Millerieae</taxon>
        <taxon>Smallanthus</taxon>
    </lineage>
</organism>
<keyword evidence="2" id="KW-1185">Reference proteome</keyword>
<reference evidence="2" key="1">
    <citation type="journal article" date="2022" name="Mol. Ecol. Resour.">
        <title>The genomes of chicory, endive, great burdock and yacon provide insights into Asteraceae palaeo-polyploidization history and plant inulin production.</title>
        <authorList>
            <person name="Fan W."/>
            <person name="Wang S."/>
            <person name="Wang H."/>
            <person name="Wang A."/>
            <person name="Jiang F."/>
            <person name="Liu H."/>
            <person name="Zhao H."/>
            <person name="Xu D."/>
            <person name="Zhang Y."/>
        </authorList>
    </citation>
    <scope>NUCLEOTIDE SEQUENCE [LARGE SCALE GENOMIC DNA]</scope>
    <source>
        <strain evidence="2">cv. Yunnan</strain>
    </source>
</reference>
<protein>
    <submittedName>
        <fullName evidence="1">Uncharacterized protein</fullName>
    </submittedName>
</protein>
<evidence type="ECO:0000313" key="1">
    <source>
        <dbReference type="EMBL" id="KAI3731050.1"/>
    </source>
</evidence>
<gene>
    <name evidence="1" type="ORF">L1987_62233</name>
</gene>